<evidence type="ECO:0000313" key="2">
    <source>
        <dbReference type="Proteomes" id="UP000824202"/>
    </source>
</evidence>
<dbReference type="Pfam" id="PF13177">
    <property type="entry name" value="DNA_pol3_delta2"/>
    <property type="match status" value="1"/>
</dbReference>
<organism evidence="1 2">
    <name type="scientific">Candidatus Odoribacter faecigallinarum</name>
    <dbReference type="NCBI Taxonomy" id="2838706"/>
    <lineage>
        <taxon>Bacteria</taxon>
        <taxon>Pseudomonadati</taxon>
        <taxon>Bacteroidota</taxon>
        <taxon>Bacteroidia</taxon>
        <taxon>Bacteroidales</taxon>
        <taxon>Odoribacteraceae</taxon>
        <taxon>Odoribacter</taxon>
    </lineage>
</organism>
<dbReference type="SUPFAM" id="SSF52540">
    <property type="entry name" value="P-loop containing nucleoside triphosphate hydrolases"/>
    <property type="match status" value="1"/>
</dbReference>
<reference evidence="1" key="1">
    <citation type="journal article" date="2021" name="PeerJ">
        <title>Extensive microbial diversity within the chicken gut microbiome revealed by metagenomics and culture.</title>
        <authorList>
            <person name="Gilroy R."/>
            <person name="Ravi A."/>
            <person name="Getino M."/>
            <person name="Pursley I."/>
            <person name="Horton D.L."/>
            <person name="Alikhan N.F."/>
            <person name="Baker D."/>
            <person name="Gharbi K."/>
            <person name="Hall N."/>
            <person name="Watson M."/>
            <person name="Adriaenssens E.M."/>
            <person name="Foster-Nyarko E."/>
            <person name="Jarju S."/>
            <person name="Secka A."/>
            <person name="Antonio M."/>
            <person name="Oren A."/>
            <person name="Chaudhuri R.R."/>
            <person name="La Ragione R."/>
            <person name="Hildebrand F."/>
            <person name="Pallen M.J."/>
        </authorList>
    </citation>
    <scope>NUCLEOTIDE SEQUENCE</scope>
    <source>
        <strain evidence="1">23274</strain>
    </source>
</reference>
<evidence type="ECO:0000313" key="1">
    <source>
        <dbReference type="EMBL" id="HIX03418.1"/>
    </source>
</evidence>
<proteinExistence type="predicted"/>
<gene>
    <name evidence="1" type="ORF">H9863_04780</name>
</gene>
<name>A0A9D1UZM5_9BACT</name>
<dbReference type="PANTHER" id="PTHR11669:SF8">
    <property type="entry name" value="DNA POLYMERASE III SUBUNIT DELTA"/>
    <property type="match status" value="1"/>
</dbReference>
<dbReference type="InterPro" id="IPR027417">
    <property type="entry name" value="P-loop_NTPase"/>
</dbReference>
<dbReference type="EMBL" id="DXFT01000093">
    <property type="protein sequence ID" value="HIX03418.1"/>
    <property type="molecule type" value="Genomic_DNA"/>
</dbReference>
<dbReference type="Proteomes" id="UP000824202">
    <property type="component" value="Unassembled WGS sequence"/>
</dbReference>
<accession>A0A9D1UZM5</accession>
<dbReference type="Gene3D" id="3.40.50.300">
    <property type="entry name" value="P-loop containing nucleotide triphosphate hydrolases"/>
    <property type="match status" value="1"/>
</dbReference>
<dbReference type="GO" id="GO:0006261">
    <property type="term" value="P:DNA-templated DNA replication"/>
    <property type="evidence" value="ECO:0007669"/>
    <property type="project" value="TreeGrafter"/>
</dbReference>
<sequence length="373" mass="43201">MFKDVIGQEEIKHWLVHSLQDGRVSHAQLFAGKTGYGSLALALAFAQYVFCTGNKGEDACGVCPACRKMQKFIHPDLHFVFPVVRKAKSPVSDEYINEWRNLLLQGTYFNLEEWYAAMGVEDNAQAAIYTEESANILRKLNFKAFESDYKIMIVWLPEKMNPECSNKLLKIIEEPFDKTLFLMVSEHPEQLLATIQSRLQRITVPPLPQEEIRRQLVEQKGVAEALAVDYAHVAAGDWHRALRLLDESEEQIYNQEKFISLMRLCWARQMLPVNAWVGEMADLGRERQKSFLAHAVRMIRENFIRNFHADALNYMTEREKEFSLRFAPYVNEGNVIPLSEEFERAYNDINRNGNSKIILTDLCIKVMQNIRPH</sequence>
<dbReference type="PANTHER" id="PTHR11669">
    <property type="entry name" value="REPLICATION FACTOR C / DNA POLYMERASE III GAMMA-TAU SUBUNIT"/>
    <property type="match status" value="1"/>
</dbReference>
<dbReference type="InterPro" id="IPR050238">
    <property type="entry name" value="DNA_Rep/Repair_Clamp_Loader"/>
</dbReference>
<dbReference type="AlphaFoldDB" id="A0A9D1UZM5"/>
<protein>
    <submittedName>
        <fullName evidence="1">DNA polymerase III subunit delta</fullName>
    </submittedName>
</protein>
<comment type="caution">
    <text evidence="1">The sequence shown here is derived from an EMBL/GenBank/DDBJ whole genome shotgun (WGS) entry which is preliminary data.</text>
</comment>
<reference evidence="1" key="2">
    <citation type="submission" date="2021-04" db="EMBL/GenBank/DDBJ databases">
        <authorList>
            <person name="Gilroy R."/>
        </authorList>
    </citation>
    <scope>NUCLEOTIDE SEQUENCE</scope>
    <source>
        <strain evidence="1">23274</strain>
    </source>
</reference>